<dbReference type="AlphaFoldDB" id="A0AAP0N350"/>
<dbReference type="Proteomes" id="UP001415857">
    <property type="component" value="Unassembled WGS sequence"/>
</dbReference>
<accession>A0AAP0N350</accession>
<dbReference type="PANTHER" id="PTHR33782">
    <property type="entry name" value="OS01G0121600 PROTEIN"/>
    <property type="match status" value="1"/>
</dbReference>
<evidence type="ECO:0000313" key="3">
    <source>
        <dbReference type="Proteomes" id="UP001415857"/>
    </source>
</evidence>
<comment type="caution">
    <text evidence="2">The sequence shown here is derived from an EMBL/GenBank/DDBJ whole genome shotgun (WGS) entry which is preliminary data.</text>
</comment>
<dbReference type="PANTHER" id="PTHR33782:SF13">
    <property type="entry name" value="BY GENSCAN AND GENEFINDER"/>
    <property type="match status" value="1"/>
</dbReference>
<proteinExistence type="predicted"/>
<gene>
    <name evidence="2" type="ORF">L1049_010750</name>
</gene>
<name>A0AAP0N350_LIQFO</name>
<keyword evidence="3" id="KW-1185">Reference proteome</keyword>
<dbReference type="EMBL" id="JBBPBK010000260">
    <property type="protein sequence ID" value="KAK9266013.1"/>
    <property type="molecule type" value="Genomic_DNA"/>
</dbReference>
<feature type="region of interest" description="Disordered" evidence="1">
    <location>
        <begin position="19"/>
        <end position="40"/>
    </location>
</feature>
<reference evidence="2 3" key="1">
    <citation type="journal article" date="2024" name="Plant J.">
        <title>Genome sequences and population genomics reveal climatic adaptation and genomic divergence between two closely related sweetgum species.</title>
        <authorList>
            <person name="Xu W.Q."/>
            <person name="Ren C.Q."/>
            <person name="Zhang X.Y."/>
            <person name="Comes H.P."/>
            <person name="Liu X.H."/>
            <person name="Li Y.G."/>
            <person name="Kettle C.J."/>
            <person name="Jalonen R."/>
            <person name="Gaisberger H."/>
            <person name="Ma Y.Z."/>
            <person name="Qiu Y.X."/>
        </authorList>
    </citation>
    <scope>NUCLEOTIDE SEQUENCE [LARGE SCALE GENOMIC DNA]</scope>
    <source>
        <strain evidence="2">Hangzhou</strain>
    </source>
</reference>
<evidence type="ECO:0000313" key="2">
    <source>
        <dbReference type="EMBL" id="KAK9266013.1"/>
    </source>
</evidence>
<sequence length="180" mass="20389">MEAISLRSSILRPPSFSTVRPQCPKMGLQQSRKRRSSGGRVFAAGGDSYEWDHYSGRLVNESKIILRKRIHGMKMMERNYEPPAEWMEWEKRYYTCYDDGVCKAVGLLQSQLMNTRPSLALGMVALVMMSVPASTKQGKWFYSLIGSLAANIKSSRVQYLCSAEIPSVLESSHEGCNYNF</sequence>
<organism evidence="2 3">
    <name type="scientific">Liquidambar formosana</name>
    <name type="common">Formosan gum</name>
    <dbReference type="NCBI Taxonomy" id="63359"/>
    <lineage>
        <taxon>Eukaryota</taxon>
        <taxon>Viridiplantae</taxon>
        <taxon>Streptophyta</taxon>
        <taxon>Embryophyta</taxon>
        <taxon>Tracheophyta</taxon>
        <taxon>Spermatophyta</taxon>
        <taxon>Magnoliopsida</taxon>
        <taxon>eudicotyledons</taxon>
        <taxon>Gunneridae</taxon>
        <taxon>Pentapetalae</taxon>
        <taxon>Saxifragales</taxon>
        <taxon>Altingiaceae</taxon>
        <taxon>Liquidambar</taxon>
    </lineage>
</organism>
<evidence type="ECO:0000256" key="1">
    <source>
        <dbReference type="SAM" id="MobiDB-lite"/>
    </source>
</evidence>
<protein>
    <submittedName>
        <fullName evidence="2">Uncharacterized protein</fullName>
    </submittedName>
</protein>